<gene>
    <name evidence="1" type="ORF">RM531_00570</name>
</gene>
<dbReference type="Proteomes" id="UP001259982">
    <property type="component" value="Unassembled WGS sequence"/>
</dbReference>
<keyword evidence="2" id="KW-1185">Reference proteome</keyword>
<sequence length="62" mass="7104">MATTAKEAARQIIEHLPDQATWDDIMYELYVKQKIEAGLQAVRDGRVVSHEEAKRRLLKNAP</sequence>
<comment type="caution">
    <text evidence="1">The sequence shown here is derived from an EMBL/GenBank/DDBJ whole genome shotgun (WGS) entry which is preliminary data.</text>
</comment>
<proteinExistence type="predicted"/>
<evidence type="ECO:0000313" key="2">
    <source>
        <dbReference type="Proteomes" id="UP001259982"/>
    </source>
</evidence>
<organism evidence="1 2">
    <name type="scientific">Spectribacter acetivorans</name>
    <dbReference type="NCBI Taxonomy" id="3075603"/>
    <lineage>
        <taxon>Bacteria</taxon>
        <taxon>Pseudomonadati</taxon>
        <taxon>Pseudomonadota</taxon>
        <taxon>Gammaproteobacteria</taxon>
        <taxon>Salinisphaerales</taxon>
        <taxon>Salinisphaeraceae</taxon>
        <taxon>Spectribacter</taxon>
    </lineage>
</organism>
<protein>
    <submittedName>
        <fullName evidence="1">Uncharacterized protein</fullName>
    </submittedName>
</protein>
<reference evidence="1 2" key="1">
    <citation type="submission" date="2023-09" db="EMBL/GenBank/DDBJ databases">
        <authorList>
            <person name="Rey-Velasco X."/>
        </authorList>
    </citation>
    <scope>NUCLEOTIDE SEQUENCE [LARGE SCALE GENOMIC DNA]</scope>
    <source>
        <strain evidence="1 2">P385</strain>
    </source>
</reference>
<evidence type="ECO:0000313" key="1">
    <source>
        <dbReference type="EMBL" id="MDT0616956.1"/>
    </source>
</evidence>
<dbReference type="EMBL" id="JAVRHY010000001">
    <property type="protein sequence ID" value="MDT0616956.1"/>
    <property type="molecule type" value="Genomic_DNA"/>
</dbReference>
<accession>A0ABU3B3C4</accession>
<name>A0ABU3B3C4_9GAMM</name>
<dbReference type="RefSeq" id="WP_311656491.1">
    <property type="nucleotide sequence ID" value="NZ_JAVRHY010000001.1"/>
</dbReference>